<dbReference type="STRING" id="5364.A0A5C3NC76"/>
<feature type="compositionally biased region" description="Basic residues" evidence="8">
    <location>
        <begin position="98"/>
        <end position="107"/>
    </location>
</feature>
<dbReference type="InterPro" id="IPR014800">
    <property type="entry name" value="ASD1_dom"/>
</dbReference>
<evidence type="ECO:0000256" key="1">
    <source>
        <dbReference type="ARBA" id="ARBA00004540"/>
    </source>
</evidence>
<name>A0A5C3NC76_9AGAM</name>
<evidence type="ECO:0000256" key="2">
    <source>
        <dbReference type="ARBA" id="ARBA00022553"/>
    </source>
</evidence>
<evidence type="ECO:0000256" key="7">
    <source>
        <dbReference type="SAM" id="Coils"/>
    </source>
</evidence>
<dbReference type="EMBL" id="ML213505">
    <property type="protein sequence ID" value="TFK54923.1"/>
    <property type="molecule type" value="Genomic_DNA"/>
</dbReference>
<evidence type="ECO:0000256" key="5">
    <source>
        <dbReference type="ARBA" id="ARBA00023136"/>
    </source>
</evidence>
<dbReference type="PANTHER" id="PTHR47808">
    <property type="entry name" value="INNER NUCLEAR MEMBRANE PROTEIN HEH2-RELATED"/>
    <property type="match status" value="1"/>
</dbReference>
<keyword evidence="11" id="KW-1185">Reference proteome</keyword>
<evidence type="ECO:0000259" key="9">
    <source>
        <dbReference type="PROSITE" id="PS51306"/>
    </source>
</evidence>
<evidence type="ECO:0000313" key="10">
    <source>
        <dbReference type="EMBL" id="TFK54923.1"/>
    </source>
</evidence>
<dbReference type="CDD" id="cd12935">
    <property type="entry name" value="LEM_like"/>
    <property type="match status" value="1"/>
</dbReference>
<keyword evidence="3" id="KW-0812">Transmembrane</keyword>
<feature type="compositionally biased region" description="Acidic residues" evidence="8">
    <location>
        <begin position="301"/>
        <end position="310"/>
    </location>
</feature>
<dbReference type="InterPro" id="IPR041885">
    <property type="entry name" value="MAN1_winged_helix_dom"/>
</dbReference>
<reference evidence="10 11" key="1">
    <citation type="journal article" date="2019" name="Nat. Ecol. Evol.">
        <title>Megaphylogeny resolves global patterns of mushroom evolution.</title>
        <authorList>
            <person name="Varga T."/>
            <person name="Krizsan K."/>
            <person name="Foldi C."/>
            <person name="Dima B."/>
            <person name="Sanchez-Garcia M."/>
            <person name="Sanchez-Ramirez S."/>
            <person name="Szollosi G.J."/>
            <person name="Szarkandi J.G."/>
            <person name="Papp V."/>
            <person name="Albert L."/>
            <person name="Andreopoulos W."/>
            <person name="Angelini C."/>
            <person name="Antonin V."/>
            <person name="Barry K.W."/>
            <person name="Bougher N.L."/>
            <person name="Buchanan P."/>
            <person name="Buyck B."/>
            <person name="Bense V."/>
            <person name="Catcheside P."/>
            <person name="Chovatia M."/>
            <person name="Cooper J."/>
            <person name="Damon W."/>
            <person name="Desjardin D."/>
            <person name="Finy P."/>
            <person name="Geml J."/>
            <person name="Haridas S."/>
            <person name="Hughes K."/>
            <person name="Justo A."/>
            <person name="Karasinski D."/>
            <person name="Kautmanova I."/>
            <person name="Kiss B."/>
            <person name="Kocsube S."/>
            <person name="Kotiranta H."/>
            <person name="LaButti K.M."/>
            <person name="Lechner B.E."/>
            <person name="Liimatainen K."/>
            <person name="Lipzen A."/>
            <person name="Lukacs Z."/>
            <person name="Mihaltcheva S."/>
            <person name="Morgado L.N."/>
            <person name="Niskanen T."/>
            <person name="Noordeloos M.E."/>
            <person name="Ohm R.A."/>
            <person name="Ortiz-Santana B."/>
            <person name="Ovrebo C."/>
            <person name="Racz N."/>
            <person name="Riley R."/>
            <person name="Savchenko A."/>
            <person name="Shiryaev A."/>
            <person name="Soop K."/>
            <person name="Spirin V."/>
            <person name="Szebenyi C."/>
            <person name="Tomsovsky M."/>
            <person name="Tulloss R.E."/>
            <person name="Uehling J."/>
            <person name="Grigoriev I.V."/>
            <person name="Vagvolgyi C."/>
            <person name="Papp T."/>
            <person name="Martin F.M."/>
            <person name="Miettinen O."/>
            <person name="Hibbett D.S."/>
            <person name="Nagy L.G."/>
        </authorList>
    </citation>
    <scope>NUCLEOTIDE SEQUENCE [LARGE SCALE GENOMIC DNA]</scope>
    <source>
        <strain evidence="10 11">OMC1185</strain>
    </source>
</reference>
<comment type="subcellular location">
    <subcellularLocation>
        <location evidence="1">Nucleus inner membrane</location>
    </subcellularLocation>
</comment>
<dbReference type="GO" id="GO:0003682">
    <property type="term" value="F:chromatin binding"/>
    <property type="evidence" value="ECO:0007669"/>
    <property type="project" value="InterPro"/>
</dbReference>
<evidence type="ECO:0000256" key="4">
    <source>
        <dbReference type="ARBA" id="ARBA00022989"/>
    </source>
</evidence>
<dbReference type="GO" id="GO:0034399">
    <property type="term" value="C:nuclear periphery"/>
    <property type="evidence" value="ECO:0007669"/>
    <property type="project" value="TreeGrafter"/>
</dbReference>
<feature type="compositionally biased region" description="Basic residues" evidence="8">
    <location>
        <begin position="214"/>
        <end position="231"/>
    </location>
</feature>
<dbReference type="InterPro" id="IPR025856">
    <property type="entry name" value="HeH/LEM_domain"/>
</dbReference>
<dbReference type="Gene3D" id="1.10.10.1180">
    <property type="entry name" value="MAN1, winged-helix domain"/>
    <property type="match status" value="1"/>
</dbReference>
<dbReference type="PROSITE" id="PS51306">
    <property type="entry name" value="ASD1"/>
    <property type="match status" value="1"/>
</dbReference>
<sequence length="787" mass="87153">MSRMTAAQVIAEGRYLEPDFDPTTLTVPQLLGVFGHHDIRYPSPYTKPRLVQVFNDEIKPQSNKLRKEKLQRENSNPSDDGIKDGVTGKPIGEDRKPSVRRSSRRVSRAPSQERRDPSPTKPEPPKRRRSSAQPTLGAPASRRTIAVEPVLAEDSEPEEVPPRKISRNKKSSANTANEARRISESHAEDSAWEDNNVFQSGAESSPSKPSPPKARARRTASRTSVARKSRKAASAPPDVSPSPPKRTIALPEERKPSPTSPFQSTFEPDLPPLVFNRASPRKSALPPNNVRTPLKRAPSEMAEEEADLGGDPEKSMMQVQHQVLDELEDEVDEEAEDHTAAVARRIAGDREVVRSRPPPTKDSSSTLLRIIFALCLMAVSPVIYKYKADSAKIGFCDPETNTNVVLETMKARWAAIEACNRDNATLVRLPSVTSTGNTYKLSKNGGESVPCPLPDLVPFAHPTSCTPCPTHARCNGRDVVCEDKYLLRSHPLLAFLPPPSASSSPVVHTVWEAVGLIDGLPGFGPVAFPPRCVEDPRRKRNIGVLGKVMGAYLGQERGKRLCTGDVREIPESKGGQARMWGTEVNELKAIMKKRPGGKALENFDNLFGEAVSQLVEWGGVIVGKDSEGRKYLAHSEPNLDLSCLIRVKTRETWYEWQTRIFALVASALGTLYYRRRRSSRQLEDRRASELVPIVLDALRTQELAHHTDPITAPQPYLSSLQLRDLILQDTHSISTRSRLWNKVEHVVESNANVRTNLEELPGGDEMRVWRWVGSVGPSSPRAIASKD</sequence>
<organism evidence="10 11">
    <name type="scientific">Heliocybe sulcata</name>
    <dbReference type="NCBI Taxonomy" id="5364"/>
    <lineage>
        <taxon>Eukaryota</taxon>
        <taxon>Fungi</taxon>
        <taxon>Dikarya</taxon>
        <taxon>Basidiomycota</taxon>
        <taxon>Agaricomycotina</taxon>
        <taxon>Agaricomycetes</taxon>
        <taxon>Gloeophyllales</taxon>
        <taxon>Gloeophyllaceae</taxon>
        <taxon>Heliocybe</taxon>
    </lineage>
</organism>
<keyword evidence="4" id="KW-1133">Transmembrane helix</keyword>
<evidence type="ECO:0000256" key="3">
    <source>
        <dbReference type="ARBA" id="ARBA00022692"/>
    </source>
</evidence>
<dbReference type="GO" id="GO:0005783">
    <property type="term" value="C:endoplasmic reticulum"/>
    <property type="evidence" value="ECO:0007669"/>
    <property type="project" value="TreeGrafter"/>
</dbReference>
<feature type="region of interest" description="Disordered" evidence="8">
    <location>
        <begin position="61"/>
        <end position="312"/>
    </location>
</feature>
<dbReference type="PANTHER" id="PTHR47808:SF2">
    <property type="entry name" value="LEM DOMAIN-CONTAINING PROTEIN 2"/>
    <property type="match status" value="1"/>
</dbReference>
<dbReference type="InterPro" id="IPR044780">
    <property type="entry name" value="Heh2/Src1"/>
</dbReference>
<feature type="domain" description="ASD1" evidence="9">
    <location>
        <begin position="99"/>
        <end position="164"/>
    </location>
</feature>
<dbReference type="GO" id="GO:0005637">
    <property type="term" value="C:nuclear inner membrane"/>
    <property type="evidence" value="ECO:0007669"/>
    <property type="project" value="UniProtKB-SubCell"/>
</dbReference>
<protein>
    <recommendedName>
        <fullName evidence="9">ASD1 domain-containing protein</fullName>
    </recommendedName>
</protein>
<dbReference type="OrthoDB" id="5376590at2759"/>
<dbReference type="Pfam" id="PF09402">
    <property type="entry name" value="MSC"/>
    <property type="match status" value="1"/>
</dbReference>
<dbReference type="InterPro" id="IPR018996">
    <property type="entry name" value="Man1/Src1-like_C"/>
</dbReference>
<evidence type="ECO:0000313" key="11">
    <source>
        <dbReference type="Proteomes" id="UP000305948"/>
    </source>
</evidence>
<dbReference type="Pfam" id="PF12949">
    <property type="entry name" value="HeH"/>
    <property type="match status" value="1"/>
</dbReference>
<dbReference type="GO" id="GO:0051015">
    <property type="term" value="F:actin filament binding"/>
    <property type="evidence" value="ECO:0007669"/>
    <property type="project" value="InterPro"/>
</dbReference>
<feature type="compositionally biased region" description="Basic and acidic residues" evidence="8">
    <location>
        <begin position="178"/>
        <end position="189"/>
    </location>
</feature>
<keyword evidence="6" id="KW-0539">Nucleus</keyword>
<keyword evidence="7" id="KW-0175">Coiled coil</keyword>
<keyword evidence="5" id="KW-0472">Membrane</keyword>
<gene>
    <name evidence="10" type="ORF">OE88DRAFT_1717024</name>
</gene>
<keyword evidence="2" id="KW-0597">Phosphoprotein</keyword>
<evidence type="ECO:0000256" key="6">
    <source>
        <dbReference type="ARBA" id="ARBA00023242"/>
    </source>
</evidence>
<dbReference type="AlphaFoldDB" id="A0A5C3NC76"/>
<dbReference type="Proteomes" id="UP000305948">
    <property type="component" value="Unassembled WGS sequence"/>
</dbReference>
<evidence type="ECO:0000256" key="8">
    <source>
        <dbReference type="SAM" id="MobiDB-lite"/>
    </source>
</evidence>
<accession>A0A5C3NC76</accession>
<proteinExistence type="predicted"/>
<dbReference type="GO" id="GO:0071763">
    <property type="term" value="P:nuclear membrane organization"/>
    <property type="evidence" value="ECO:0007669"/>
    <property type="project" value="TreeGrafter"/>
</dbReference>
<feature type="coiled-coil region" evidence="7">
    <location>
        <begin position="317"/>
        <end position="344"/>
    </location>
</feature>